<reference evidence="1 2" key="1">
    <citation type="submission" date="2020-08" db="EMBL/GenBank/DDBJ databases">
        <title>Genomic Encyclopedia of Type Strains, Phase IV (KMG-IV): sequencing the most valuable type-strain genomes for metagenomic binning, comparative biology and taxonomic classification.</title>
        <authorList>
            <person name="Goeker M."/>
        </authorList>
    </citation>
    <scope>NUCLEOTIDE SEQUENCE [LARGE SCALE GENOMIC DNA]</scope>
    <source>
        <strain evidence="1 2">DSM 22336</strain>
    </source>
</reference>
<protein>
    <submittedName>
        <fullName evidence="1">Uncharacterized protein</fullName>
    </submittedName>
</protein>
<evidence type="ECO:0000313" key="2">
    <source>
        <dbReference type="Proteomes" id="UP000555393"/>
    </source>
</evidence>
<gene>
    <name evidence="1" type="ORF">FHS77_002978</name>
</gene>
<keyword evidence="2" id="KW-1185">Reference proteome</keyword>
<dbReference type="AlphaFoldDB" id="A0A841MA40"/>
<organism evidence="1 2">
    <name type="scientific">Paenochrobactrum gallinarii</name>
    <dbReference type="NCBI Taxonomy" id="643673"/>
    <lineage>
        <taxon>Bacteria</taxon>
        <taxon>Pseudomonadati</taxon>
        <taxon>Pseudomonadota</taxon>
        <taxon>Alphaproteobacteria</taxon>
        <taxon>Hyphomicrobiales</taxon>
        <taxon>Brucellaceae</taxon>
        <taxon>Paenochrobactrum</taxon>
    </lineage>
</organism>
<sequence length="79" mass="9011">MAPLTPRMFRDILIDANIMPDDVTAAINQIADVKTRAKAFNAWEYPTQFIRTDPLIDQIGEFFNLTPEDIDNMWIGVLA</sequence>
<evidence type="ECO:0000313" key="1">
    <source>
        <dbReference type="EMBL" id="MBB6262404.1"/>
    </source>
</evidence>
<proteinExistence type="predicted"/>
<dbReference type="Proteomes" id="UP000555393">
    <property type="component" value="Unassembled WGS sequence"/>
</dbReference>
<name>A0A841MA40_9HYPH</name>
<dbReference type="EMBL" id="JACIIU010000029">
    <property type="protein sequence ID" value="MBB6262404.1"/>
    <property type="molecule type" value="Genomic_DNA"/>
</dbReference>
<accession>A0A841MA40</accession>
<dbReference type="RefSeq" id="WP_184224630.1">
    <property type="nucleotide sequence ID" value="NZ_JACIIU010000029.1"/>
</dbReference>
<comment type="caution">
    <text evidence="1">The sequence shown here is derived from an EMBL/GenBank/DDBJ whole genome shotgun (WGS) entry which is preliminary data.</text>
</comment>